<dbReference type="OrthoDB" id="4952017at2"/>
<dbReference type="Proteomes" id="UP000181917">
    <property type="component" value="Unassembled WGS sequence"/>
</dbReference>
<proteinExistence type="predicted"/>
<name>A0A1H1HUP2_9MICC</name>
<reference evidence="1 3" key="1">
    <citation type="submission" date="2016-10" db="EMBL/GenBank/DDBJ databases">
        <authorList>
            <person name="de Groot N.N."/>
        </authorList>
    </citation>
    <scope>NUCLEOTIDE SEQUENCE [LARGE SCALE GENOMIC DNA]</scope>
    <source>
        <strain evidence="1 3">DSM 20117</strain>
    </source>
</reference>
<dbReference type="RefSeq" id="WP_074703476.1">
    <property type="nucleotide sequence ID" value="NZ_CP018865.1"/>
</dbReference>
<evidence type="ECO:0000313" key="3">
    <source>
        <dbReference type="Proteomes" id="UP000181917"/>
    </source>
</evidence>
<organism evidence="1 3">
    <name type="scientific">Crystallibacter crystallopoietes</name>
    <dbReference type="NCBI Taxonomy" id="37928"/>
    <lineage>
        <taxon>Bacteria</taxon>
        <taxon>Bacillati</taxon>
        <taxon>Actinomycetota</taxon>
        <taxon>Actinomycetes</taxon>
        <taxon>Micrococcales</taxon>
        <taxon>Micrococcaceae</taxon>
        <taxon>Crystallibacter</taxon>
    </lineage>
</organism>
<evidence type="ECO:0000313" key="2">
    <source>
        <dbReference type="EMBL" id="SDR31291.1"/>
    </source>
</evidence>
<accession>A0A1H1HUP2</accession>
<sequence length="76" mass="8525">MTFQNQNVIVEAAAGSDWDDLQEQLNAAHEEVRSWAVSGGRNGVLITRRRHDTFTVAVSPDVPYGLTYERDHLEAL</sequence>
<dbReference type="EMBL" id="FNKH01000003">
    <property type="protein sequence ID" value="SDR31291.1"/>
    <property type="molecule type" value="Genomic_DNA"/>
</dbReference>
<evidence type="ECO:0000313" key="1">
    <source>
        <dbReference type="EMBL" id="SDR29049.1"/>
    </source>
</evidence>
<dbReference type="STRING" id="37928.SAMN04489742_4665"/>
<gene>
    <name evidence="1" type="ORF">SAMN04489742_4665</name>
    <name evidence="2" type="ORF">SAMN04489742_4891</name>
</gene>
<keyword evidence="3" id="KW-1185">Reference proteome</keyword>
<dbReference type="EMBL" id="FNKH01000003">
    <property type="protein sequence ID" value="SDR29049.1"/>
    <property type="molecule type" value="Genomic_DNA"/>
</dbReference>
<protein>
    <submittedName>
        <fullName evidence="1">Uncharacterized protein</fullName>
    </submittedName>
</protein>
<dbReference type="AlphaFoldDB" id="A0A1H1HUP2"/>
<dbReference type="KEGG" id="acry:AC20117_22690"/>